<feature type="domain" description="tRNA-splicing endonuclease subunit Sen54 N-terminal" evidence="4">
    <location>
        <begin position="38"/>
        <end position="95"/>
    </location>
</feature>
<name>A0AAV3R0A8_LITER</name>
<dbReference type="Proteomes" id="UP001454036">
    <property type="component" value="Unassembled WGS sequence"/>
</dbReference>
<keyword evidence="6" id="KW-1185">Reference proteome</keyword>
<evidence type="ECO:0000256" key="2">
    <source>
        <dbReference type="ARBA" id="ARBA00022694"/>
    </source>
</evidence>
<proteinExistence type="inferred from homology"/>
<evidence type="ECO:0000259" key="4">
    <source>
        <dbReference type="Pfam" id="PF12928"/>
    </source>
</evidence>
<evidence type="ECO:0000256" key="1">
    <source>
        <dbReference type="ARBA" id="ARBA00005736"/>
    </source>
</evidence>
<dbReference type="InterPro" id="IPR024337">
    <property type="entry name" value="tRNA_splic_suSen54"/>
</dbReference>
<comment type="caution">
    <text evidence="5">The sequence shown here is derived from an EMBL/GenBank/DDBJ whole genome shotgun (WGS) entry which is preliminary data.</text>
</comment>
<dbReference type="GO" id="GO:0000379">
    <property type="term" value="P:tRNA-type intron splice site recognition and cleavage"/>
    <property type="evidence" value="ECO:0007669"/>
    <property type="project" value="TreeGrafter"/>
</dbReference>
<dbReference type="Pfam" id="PF12928">
    <property type="entry name" value="tRNA_int_end_N2"/>
    <property type="match status" value="1"/>
</dbReference>
<dbReference type="InterPro" id="IPR024336">
    <property type="entry name" value="tRNA_splic_suSen54_N"/>
</dbReference>
<sequence length="263" mass="29379">MEGDNWVCSSDEENGSEGCFDDPNDDEDCFVEGGMPKLQSRYVVSKAQWSDELGMAEVVEKKGKVWMTTGITRNGKLFCTLEETLYLIEIGALQVSDGDHAPLTRSDIYKKASEAGSYNFKWDSFVVYRHLKFLGYIVACHGVPWTMKTINVDPTNMHGTPPIENNLNDDPGDNLLVTKMFDNLEIKGMQPIFDVYSPNSKFKKSAPGNPCFMLYLSGGHPPSVKEISNLENYCAGTPSKICKVEDGCVSFFSWRKVELPILP</sequence>
<evidence type="ECO:0000313" key="5">
    <source>
        <dbReference type="EMBL" id="GAA0169837.1"/>
    </source>
</evidence>
<organism evidence="5 6">
    <name type="scientific">Lithospermum erythrorhizon</name>
    <name type="common">Purple gromwell</name>
    <name type="synonym">Lithospermum officinale var. erythrorhizon</name>
    <dbReference type="NCBI Taxonomy" id="34254"/>
    <lineage>
        <taxon>Eukaryota</taxon>
        <taxon>Viridiplantae</taxon>
        <taxon>Streptophyta</taxon>
        <taxon>Embryophyta</taxon>
        <taxon>Tracheophyta</taxon>
        <taxon>Spermatophyta</taxon>
        <taxon>Magnoliopsida</taxon>
        <taxon>eudicotyledons</taxon>
        <taxon>Gunneridae</taxon>
        <taxon>Pentapetalae</taxon>
        <taxon>asterids</taxon>
        <taxon>lamiids</taxon>
        <taxon>Boraginales</taxon>
        <taxon>Boraginaceae</taxon>
        <taxon>Boraginoideae</taxon>
        <taxon>Lithospermeae</taxon>
        <taxon>Lithospermum</taxon>
    </lineage>
</organism>
<dbReference type="AlphaFoldDB" id="A0AAV3R0A8"/>
<gene>
    <name evidence="5" type="ORF">LIER_24227</name>
</gene>
<accession>A0AAV3R0A8</accession>
<feature type="region of interest" description="Disordered" evidence="3">
    <location>
        <begin position="1"/>
        <end position="23"/>
    </location>
</feature>
<dbReference type="EMBL" id="BAABME010006991">
    <property type="protein sequence ID" value="GAA0169837.1"/>
    <property type="molecule type" value="Genomic_DNA"/>
</dbReference>
<reference evidence="5 6" key="1">
    <citation type="submission" date="2024-01" db="EMBL/GenBank/DDBJ databases">
        <title>The complete chloroplast genome sequence of Lithospermum erythrorhizon: insights into the phylogenetic relationship among Boraginaceae species and the maternal lineages of purple gromwells.</title>
        <authorList>
            <person name="Okada T."/>
            <person name="Watanabe K."/>
        </authorList>
    </citation>
    <scope>NUCLEOTIDE SEQUENCE [LARGE SCALE GENOMIC DNA]</scope>
</reference>
<comment type="similarity">
    <text evidence="1">Belongs to the SEN54 family.</text>
</comment>
<dbReference type="PANTHER" id="PTHR21027">
    <property type="entry name" value="TRNA-SPLICING ENDONUCLEASE SUBUNIT SEN54"/>
    <property type="match status" value="1"/>
</dbReference>
<feature type="compositionally biased region" description="Acidic residues" evidence="3">
    <location>
        <begin position="10"/>
        <end position="23"/>
    </location>
</feature>
<protein>
    <submittedName>
        <fullName evidence="5">Endoribonuclease</fullName>
    </submittedName>
</protein>
<evidence type="ECO:0000313" key="6">
    <source>
        <dbReference type="Proteomes" id="UP001454036"/>
    </source>
</evidence>
<dbReference type="PANTHER" id="PTHR21027:SF1">
    <property type="entry name" value="TRNA-SPLICING ENDONUCLEASE SUBUNIT SEN54"/>
    <property type="match status" value="1"/>
</dbReference>
<evidence type="ECO:0000256" key="3">
    <source>
        <dbReference type="SAM" id="MobiDB-lite"/>
    </source>
</evidence>
<keyword evidence="2" id="KW-0819">tRNA processing</keyword>
<dbReference type="GO" id="GO:0000214">
    <property type="term" value="C:tRNA-intron endonuclease complex"/>
    <property type="evidence" value="ECO:0007669"/>
    <property type="project" value="TreeGrafter"/>
</dbReference>